<organism evidence="1 2">
    <name type="scientific">Entamoeba invadens IP1</name>
    <dbReference type="NCBI Taxonomy" id="370355"/>
    <lineage>
        <taxon>Eukaryota</taxon>
        <taxon>Amoebozoa</taxon>
        <taxon>Evosea</taxon>
        <taxon>Archamoebae</taxon>
        <taxon>Mastigamoebida</taxon>
        <taxon>Entamoebidae</taxon>
        <taxon>Entamoeba</taxon>
    </lineage>
</organism>
<proteinExistence type="predicted"/>
<keyword evidence="2" id="KW-1185">Reference proteome</keyword>
<accession>A0A0A1TYN7</accession>
<gene>
    <name evidence="1" type="ORF">EIN_008420</name>
</gene>
<dbReference type="Proteomes" id="UP000014680">
    <property type="component" value="Unassembled WGS sequence"/>
</dbReference>
<dbReference type="VEuPathDB" id="AmoebaDB:EIN_008420"/>
<sequence length="424" mass="49350">MQKSSNRLEPFYLRNVVLNLPTLLDISNFVCVNHSTNNVTESLYINPFNLPQTVSIRKIIELFPKLETLYLPFELDYDLSFLETLGTFLIEFRRKTLSSTDNCPSEKITSLFETEWFPPRVRYIHIFKKEIPTFAANLSKFVQLKTITMGFYNTTSDSMDFFHILEHRSLRTVIFSADSPTTELLTKFNFSRYSEKQFKIQYFAYGRPTLSTENVAEIFKLSTNVQVYISYISDIIFSSIIQKGKINYLPFFSEVNCVVAKVYNKCLGSDNIFKLLEKALPKEFRVVEDDIIDFKTTSIINCDLTQFEELNFIEKLTLTNVVFNKITLPFTTKNVVIKNVKGDVIMCKCKLEIILIKNHTGQLSNFECENVKKFDCDKSCEVTFKGKKYRDTLFVQVGVGLKYDFSVMILTKIKLYLKMNFIMI</sequence>
<dbReference type="AlphaFoldDB" id="A0A0A1TYN7"/>
<evidence type="ECO:0000313" key="1">
    <source>
        <dbReference type="EMBL" id="ELP83646.1"/>
    </source>
</evidence>
<name>A0A0A1TYN7_ENTIV</name>
<protein>
    <submittedName>
        <fullName evidence="1">Uncharacterized protein</fullName>
    </submittedName>
</protein>
<dbReference type="KEGG" id="eiv:EIN_008420"/>
<dbReference type="EMBL" id="KB207241">
    <property type="protein sequence ID" value="ELP83646.1"/>
    <property type="molecule type" value="Genomic_DNA"/>
</dbReference>
<dbReference type="OrthoDB" id="31864at2759"/>
<evidence type="ECO:0000313" key="2">
    <source>
        <dbReference type="Proteomes" id="UP000014680"/>
    </source>
</evidence>
<reference evidence="1 2" key="1">
    <citation type="submission" date="2012-10" db="EMBL/GenBank/DDBJ databases">
        <authorList>
            <person name="Zafar N."/>
            <person name="Inman J."/>
            <person name="Hall N."/>
            <person name="Lorenzi H."/>
            <person name="Caler E."/>
        </authorList>
    </citation>
    <scope>NUCLEOTIDE SEQUENCE [LARGE SCALE GENOMIC DNA]</scope>
    <source>
        <strain evidence="1 2">IP1</strain>
    </source>
</reference>
<dbReference type="RefSeq" id="XP_004182992.1">
    <property type="nucleotide sequence ID" value="XM_004182944.1"/>
</dbReference>
<dbReference type="GeneID" id="14882622"/>